<sequence>MISRRSAAAEPPSFTPPLIILMPISPQRQLRFAEANFRVAPLAIIAADQISASSALSAMTLWRPVITHSCVRVAASFLVRACS</sequence>
<comment type="caution">
    <text evidence="1">The sequence shown here is derived from an EMBL/GenBank/DDBJ whole genome shotgun (WGS) entry which is preliminary data.</text>
</comment>
<evidence type="ECO:0000313" key="1">
    <source>
        <dbReference type="EMBL" id="TKR94414.1"/>
    </source>
</evidence>
<proteinExistence type="predicted"/>
<organism evidence="1 2">
    <name type="scientific">Steinernema carpocapsae</name>
    <name type="common">Entomopathogenic nematode</name>
    <dbReference type="NCBI Taxonomy" id="34508"/>
    <lineage>
        <taxon>Eukaryota</taxon>
        <taxon>Metazoa</taxon>
        <taxon>Ecdysozoa</taxon>
        <taxon>Nematoda</taxon>
        <taxon>Chromadorea</taxon>
        <taxon>Rhabditida</taxon>
        <taxon>Tylenchina</taxon>
        <taxon>Panagrolaimomorpha</taxon>
        <taxon>Strongyloidoidea</taxon>
        <taxon>Steinernematidae</taxon>
        <taxon>Steinernema</taxon>
    </lineage>
</organism>
<reference evidence="1 2" key="1">
    <citation type="journal article" date="2015" name="Genome Biol.">
        <title>Comparative genomics of Steinernema reveals deeply conserved gene regulatory networks.</title>
        <authorList>
            <person name="Dillman A.R."/>
            <person name="Macchietto M."/>
            <person name="Porter C.F."/>
            <person name="Rogers A."/>
            <person name="Williams B."/>
            <person name="Antoshechkin I."/>
            <person name="Lee M.M."/>
            <person name="Goodwin Z."/>
            <person name="Lu X."/>
            <person name="Lewis E.E."/>
            <person name="Goodrich-Blair H."/>
            <person name="Stock S.P."/>
            <person name="Adams B.J."/>
            <person name="Sternberg P.W."/>
            <person name="Mortazavi A."/>
        </authorList>
    </citation>
    <scope>NUCLEOTIDE SEQUENCE [LARGE SCALE GENOMIC DNA]</scope>
    <source>
        <strain evidence="1 2">ALL</strain>
    </source>
</reference>
<protein>
    <submittedName>
        <fullName evidence="1">Uncharacterized protein</fullName>
    </submittedName>
</protein>
<dbReference type="EMBL" id="AZBU02000002">
    <property type="protein sequence ID" value="TKR94414.1"/>
    <property type="molecule type" value="Genomic_DNA"/>
</dbReference>
<dbReference type="Proteomes" id="UP000298663">
    <property type="component" value="Unassembled WGS sequence"/>
</dbReference>
<reference evidence="1 2" key="2">
    <citation type="journal article" date="2019" name="G3 (Bethesda)">
        <title>Hybrid Assembly of the Genome of the Entomopathogenic Nematode Steinernema carpocapsae Identifies the X-Chromosome.</title>
        <authorList>
            <person name="Serra L."/>
            <person name="Macchietto M."/>
            <person name="Macias-Munoz A."/>
            <person name="McGill C.J."/>
            <person name="Rodriguez I.M."/>
            <person name="Rodriguez B."/>
            <person name="Murad R."/>
            <person name="Mortazavi A."/>
        </authorList>
    </citation>
    <scope>NUCLEOTIDE SEQUENCE [LARGE SCALE GENOMIC DNA]</scope>
    <source>
        <strain evidence="1 2">ALL</strain>
    </source>
</reference>
<name>A0A4U5PED9_STECR</name>
<evidence type="ECO:0000313" key="2">
    <source>
        <dbReference type="Proteomes" id="UP000298663"/>
    </source>
</evidence>
<keyword evidence="2" id="KW-1185">Reference proteome</keyword>
<gene>
    <name evidence="1" type="ORF">L596_008697</name>
</gene>
<dbReference type="AlphaFoldDB" id="A0A4U5PED9"/>
<accession>A0A4U5PED9</accession>